<accession>A0A2P6P5M0</accession>
<sequence>MSVSKAYHLILLRMQNPQVTAKFFFNYEDVDCASRLLGGVSCVQYLSLEAPNFLECHLPTFNHLKQLKLLVFYSSDWEEYVTELTAFLKRSPRLEHLVLEIGLIGSKCEGHKEPFNPPESVPSCLLSHLKTISISVQGYENQLQVVKYLLKFSEVLTTMTISLTSSHCKAKQELYEEILTFQKGSKTCELEFV</sequence>
<dbReference type="EMBL" id="PDCK01000045">
    <property type="protein sequence ID" value="PRQ17231.1"/>
    <property type="molecule type" value="Genomic_DNA"/>
</dbReference>
<dbReference type="InterPro" id="IPR006566">
    <property type="entry name" value="FBD"/>
</dbReference>
<organism evidence="2 3">
    <name type="scientific">Rosa chinensis</name>
    <name type="common">China rose</name>
    <dbReference type="NCBI Taxonomy" id="74649"/>
    <lineage>
        <taxon>Eukaryota</taxon>
        <taxon>Viridiplantae</taxon>
        <taxon>Streptophyta</taxon>
        <taxon>Embryophyta</taxon>
        <taxon>Tracheophyta</taxon>
        <taxon>Spermatophyta</taxon>
        <taxon>Magnoliopsida</taxon>
        <taxon>eudicotyledons</taxon>
        <taxon>Gunneridae</taxon>
        <taxon>Pentapetalae</taxon>
        <taxon>rosids</taxon>
        <taxon>fabids</taxon>
        <taxon>Rosales</taxon>
        <taxon>Rosaceae</taxon>
        <taxon>Rosoideae</taxon>
        <taxon>Rosoideae incertae sedis</taxon>
        <taxon>Rosa</taxon>
    </lineage>
</organism>
<dbReference type="SMART" id="SM00579">
    <property type="entry name" value="FBD"/>
    <property type="match status" value="1"/>
</dbReference>
<dbReference type="OMA" id="KTCELEF"/>
<dbReference type="PANTHER" id="PTHR31900">
    <property type="entry name" value="F-BOX/RNI SUPERFAMILY PROTEIN-RELATED"/>
    <property type="match status" value="1"/>
</dbReference>
<proteinExistence type="predicted"/>
<keyword evidence="3" id="KW-1185">Reference proteome</keyword>
<dbReference type="Pfam" id="PF08387">
    <property type="entry name" value="FBD"/>
    <property type="match status" value="1"/>
</dbReference>
<reference evidence="2 3" key="1">
    <citation type="journal article" date="2018" name="Nat. Genet.">
        <title>The Rosa genome provides new insights in the design of modern roses.</title>
        <authorList>
            <person name="Bendahmane M."/>
        </authorList>
    </citation>
    <scope>NUCLEOTIDE SEQUENCE [LARGE SCALE GENOMIC DNA]</scope>
    <source>
        <strain evidence="3">cv. Old Blush</strain>
    </source>
</reference>
<comment type="caution">
    <text evidence="2">The sequence shown here is derived from an EMBL/GenBank/DDBJ whole genome shotgun (WGS) entry which is preliminary data.</text>
</comment>
<gene>
    <name evidence="2" type="ORF">RchiOBHm_Chr7g0192741</name>
</gene>
<dbReference type="Gramene" id="PRQ17231">
    <property type="protein sequence ID" value="PRQ17231"/>
    <property type="gene ID" value="RchiOBHm_Chr7g0192741"/>
</dbReference>
<protein>
    <submittedName>
        <fullName evidence="2">Putative FBD domain-containing protein</fullName>
    </submittedName>
</protein>
<dbReference type="PANTHER" id="PTHR31900:SF30">
    <property type="entry name" value="SUPERFAMILY PROTEIN, PUTATIVE-RELATED"/>
    <property type="match status" value="1"/>
</dbReference>
<evidence type="ECO:0000313" key="3">
    <source>
        <dbReference type="Proteomes" id="UP000238479"/>
    </source>
</evidence>
<evidence type="ECO:0000259" key="1">
    <source>
        <dbReference type="SMART" id="SM00579"/>
    </source>
</evidence>
<dbReference type="InterPro" id="IPR050232">
    <property type="entry name" value="FBL13/AtMIF1-like"/>
</dbReference>
<dbReference type="AlphaFoldDB" id="A0A2P6P5M0"/>
<evidence type="ECO:0000313" key="2">
    <source>
        <dbReference type="EMBL" id="PRQ17231.1"/>
    </source>
</evidence>
<name>A0A2P6P5M0_ROSCH</name>
<dbReference type="Proteomes" id="UP000238479">
    <property type="component" value="Chromosome 7"/>
</dbReference>
<feature type="domain" description="FBD" evidence="1">
    <location>
        <begin position="123"/>
        <end position="193"/>
    </location>
</feature>